<keyword evidence="7" id="KW-1003">Cell membrane</keyword>
<feature type="transmembrane region" description="Helical" evidence="15">
    <location>
        <begin position="434"/>
        <end position="457"/>
    </location>
</feature>
<evidence type="ECO:0000313" key="18">
    <source>
        <dbReference type="Proteomes" id="UP000770717"/>
    </source>
</evidence>
<dbReference type="InterPro" id="IPR005828">
    <property type="entry name" value="MFS_sugar_transport-like"/>
</dbReference>
<evidence type="ECO:0000256" key="6">
    <source>
        <dbReference type="ARBA" id="ARBA00022448"/>
    </source>
</evidence>
<evidence type="ECO:0000256" key="8">
    <source>
        <dbReference type="ARBA" id="ARBA00022597"/>
    </source>
</evidence>
<evidence type="ECO:0000256" key="9">
    <source>
        <dbReference type="ARBA" id="ARBA00022692"/>
    </source>
</evidence>
<feature type="transmembrane region" description="Helical" evidence="15">
    <location>
        <begin position="340"/>
        <end position="362"/>
    </location>
</feature>
<evidence type="ECO:0000313" key="17">
    <source>
        <dbReference type="EMBL" id="KAG9487430.1"/>
    </source>
</evidence>
<keyword evidence="9 15" id="KW-0812">Transmembrane</keyword>
<feature type="transmembrane region" description="Helical" evidence="15">
    <location>
        <begin position="189"/>
        <end position="210"/>
    </location>
</feature>
<dbReference type="InterPro" id="IPR003663">
    <property type="entry name" value="Sugar/inositol_transpt"/>
</dbReference>
<comment type="caution">
    <text evidence="17">The sequence shown here is derived from an EMBL/GenBank/DDBJ whole genome shotgun (WGS) entry which is preliminary data.</text>
</comment>
<evidence type="ECO:0000256" key="15">
    <source>
        <dbReference type="SAM" id="Phobius"/>
    </source>
</evidence>
<dbReference type="InterPro" id="IPR005829">
    <property type="entry name" value="Sugar_transporter_CS"/>
</dbReference>
<dbReference type="Proteomes" id="UP000770717">
    <property type="component" value="Unassembled WGS sequence"/>
</dbReference>
<dbReference type="Gene3D" id="1.20.1250.20">
    <property type="entry name" value="MFS general substrate transporter like domains"/>
    <property type="match status" value="1"/>
</dbReference>
<keyword evidence="11 15" id="KW-0472">Membrane</keyword>
<evidence type="ECO:0000256" key="5">
    <source>
        <dbReference type="ARBA" id="ARBA00015973"/>
    </source>
</evidence>
<dbReference type="PROSITE" id="PS00217">
    <property type="entry name" value="SUGAR_TRANSPORT_2"/>
    <property type="match status" value="1"/>
</dbReference>
<evidence type="ECO:0000256" key="13">
    <source>
        <dbReference type="ARBA" id="ARBA00031099"/>
    </source>
</evidence>
<keyword evidence="8" id="KW-0762">Sugar transport</keyword>
<feature type="transmembrane region" description="Helical" evidence="15">
    <location>
        <begin position="126"/>
        <end position="146"/>
    </location>
</feature>
<dbReference type="InterPro" id="IPR036259">
    <property type="entry name" value="MFS_trans_sf"/>
</dbReference>
<keyword evidence="18" id="KW-1185">Reference proteome</keyword>
<dbReference type="GO" id="GO:0055056">
    <property type="term" value="F:D-glucose transmembrane transporter activity"/>
    <property type="evidence" value="ECO:0007669"/>
    <property type="project" value="TreeGrafter"/>
</dbReference>
<proteinExistence type="inferred from homology"/>
<dbReference type="PRINTS" id="PR00171">
    <property type="entry name" value="SUGRTRNSPORT"/>
</dbReference>
<dbReference type="PANTHER" id="PTHR23503:SF131">
    <property type="entry name" value="SOLUTE CARRIER FAMILY 2, FACILITATED GLUCOSE TRANSPORTER MEMBER 11-LIKE 2"/>
    <property type="match status" value="1"/>
</dbReference>
<organism evidence="17 18">
    <name type="scientific">Eleutherodactylus coqui</name>
    <name type="common">Puerto Rican coqui</name>
    <dbReference type="NCBI Taxonomy" id="57060"/>
    <lineage>
        <taxon>Eukaryota</taxon>
        <taxon>Metazoa</taxon>
        <taxon>Chordata</taxon>
        <taxon>Craniata</taxon>
        <taxon>Vertebrata</taxon>
        <taxon>Euteleostomi</taxon>
        <taxon>Amphibia</taxon>
        <taxon>Batrachia</taxon>
        <taxon>Anura</taxon>
        <taxon>Neobatrachia</taxon>
        <taxon>Hyloidea</taxon>
        <taxon>Eleutherodactylidae</taxon>
        <taxon>Eleutherodactylinae</taxon>
        <taxon>Eleutherodactylus</taxon>
        <taxon>Eleutherodactylus</taxon>
    </lineage>
</organism>
<dbReference type="InterPro" id="IPR045263">
    <property type="entry name" value="GLUT"/>
</dbReference>
<evidence type="ECO:0000256" key="4">
    <source>
        <dbReference type="ARBA" id="ARBA00007004"/>
    </source>
</evidence>
<dbReference type="OrthoDB" id="4142200at2759"/>
<keyword evidence="10 15" id="KW-1133">Transmembrane helix</keyword>
<dbReference type="EMBL" id="WNTK01000003">
    <property type="protein sequence ID" value="KAG9487430.1"/>
    <property type="molecule type" value="Genomic_DNA"/>
</dbReference>
<name>A0A8J6KD89_ELECQ</name>
<keyword evidence="6 14" id="KW-0813">Transport</keyword>
<dbReference type="Pfam" id="PF00083">
    <property type="entry name" value="Sugar_tr"/>
    <property type="match status" value="1"/>
</dbReference>
<feature type="domain" description="Major facilitator superfamily (MFS) profile" evidence="16">
    <location>
        <begin position="18"/>
        <end position="461"/>
    </location>
</feature>
<comment type="catalytic activity">
    <reaction evidence="1">
        <text>D-fructose(out) = D-fructose(in)</text>
        <dbReference type="Rhea" id="RHEA:60372"/>
        <dbReference type="ChEBI" id="CHEBI:37721"/>
    </reaction>
</comment>
<gene>
    <name evidence="17" type="ORF">GDO78_007335</name>
</gene>
<evidence type="ECO:0000256" key="14">
    <source>
        <dbReference type="RuleBase" id="RU003346"/>
    </source>
</evidence>
<dbReference type="PANTHER" id="PTHR23503">
    <property type="entry name" value="SOLUTE CARRIER FAMILY 2"/>
    <property type="match status" value="1"/>
</dbReference>
<dbReference type="FunFam" id="1.20.1250.20:FF:001511">
    <property type="entry name" value="Solute carrier family 2, facilitated glucose transporter member 5"/>
    <property type="match status" value="1"/>
</dbReference>
<feature type="transmembrane region" description="Helical" evidence="15">
    <location>
        <begin position="311"/>
        <end position="333"/>
    </location>
</feature>
<dbReference type="GO" id="GO:1990539">
    <property type="term" value="P:fructose import across plasma membrane"/>
    <property type="evidence" value="ECO:0007669"/>
    <property type="project" value="UniProtKB-ARBA"/>
</dbReference>
<evidence type="ECO:0000259" key="16">
    <source>
        <dbReference type="PROSITE" id="PS50850"/>
    </source>
</evidence>
<evidence type="ECO:0000256" key="7">
    <source>
        <dbReference type="ARBA" id="ARBA00022475"/>
    </source>
</evidence>
<dbReference type="PROSITE" id="PS50850">
    <property type="entry name" value="MFS"/>
    <property type="match status" value="1"/>
</dbReference>
<protein>
    <recommendedName>
        <fullName evidence="5">Solute carrier family 2, facilitated glucose transporter member 5</fullName>
    </recommendedName>
    <alternativeName>
        <fullName evidence="13">Fructose transporter</fullName>
    </alternativeName>
    <alternativeName>
        <fullName evidence="12">Glucose transporter type 5, small intestine</fullName>
    </alternativeName>
</protein>
<dbReference type="InterPro" id="IPR020846">
    <property type="entry name" value="MFS_dom"/>
</dbReference>
<evidence type="ECO:0000256" key="11">
    <source>
        <dbReference type="ARBA" id="ARBA00023136"/>
    </source>
</evidence>
<sequence length="490" mass="54712">MAGLLSDLVKHWRLLPLIIVLGLGNGLPYGYHFSVINSSSSFVKGFINQTWIGRYGSAVPKDTVTLLWSIAISVYSVGGLLGSLAAGYLSRRFGKRWCHRLTDLLGITASLCLGLCKIAGSYEIIFVGRFLYGFTLGLAINIYVQYLGEISPTKLRGFVNTTAPIFVTTGKLFGQIVGLREVLGTETLWPLMLSLCGFTELLHFILMNFYPETPPYLILVKKDQDRSLKAMHRIWGPGNYQSEMDQILAEQEMRKKSKILSVIELVKEPSLRWQFYIVIVITFTLQMSGISAIFYYANSVFLTAGLPPEKIPYISLGIGCFELMAVLLCSVLIERYGRKVLLLGSYGFMATMLGGLTVTLSLQGWAHWIPYCSAVFIFLFIFFYGTGPGTLTIAIVIELCGHSSRAAMFVIITCLNWIGLYVIGMVFPYVEAALGHYCFLIFVASIVCSGTFLFFFLPETKGKTLQQITAEFNRLNFKHKKLPMEFSTSL</sequence>
<evidence type="ECO:0000256" key="12">
    <source>
        <dbReference type="ARBA" id="ARBA00029961"/>
    </source>
</evidence>
<evidence type="ECO:0000256" key="10">
    <source>
        <dbReference type="ARBA" id="ARBA00022989"/>
    </source>
</evidence>
<feature type="transmembrane region" description="Helical" evidence="15">
    <location>
        <begin position="275"/>
        <end position="296"/>
    </location>
</feature>
<dbReference type="GO" id="GO:0042383">
    <property type="term" value="C:sarcolemma"/>
    <property type="evidence" value="ECO:0007669"/>
    <property type="project" value="UniProtKB-SubCell"/>
</dbReference>
<dbReference type="GO" id="GO:0070837">
    <property type="term" value="P:dehydroascorbic acid transport"/>
    <property type="evidence" value="ECO:0007669"/>
    <property type="project" value="TreeGrafter"/>
</dbReference>
<dbReference type="GO" id="GO:0005353">
    <property type="term" value="F:fructose transmembrane transporter activity"/>
    <property type="evidence" value="ECO:0007669"/>
    <property type="project" value="UniProtKB-ARBA"/>
</dbReference>
<feature type="transmembrane region" description="Helical" evidence="15">
    <location>
        <begin position="12"/>
        <end position="31"/>
    </location>
</feature>
<dbReference type="GO" id="GO:0046323">
    <property type="term" value="P:D-glucose import"/>
    <property type="evidence" value="ECO:0007669"/>
    <property type="project" value="TreeGrafter"/>
</dbReference>
<evidence type="ECO:0000256" key="3">
    <source>
        <dbReference type="ARBA" id="ARBA00004651"/>
    </source>
</evidence>
<evidence type="ECO:0000256" key="2">
    <source>
        <dbReference type="ARBA" id="ARBA00004135"/>
    </source>
</evidence>
<dbReference type="NCBIfam" id="TIGR00879">
    <property type="entry name" value="SP"/>
    <property type="match status" value="1"/>
</dbReference>
<feature type="transmembrane region" description="Helical" evidence="15">
    <location>
        <begin position="368"/>
        <end position="397"/>
    </location>
</feature>
<evidence type="ECO:0000256" key="1">
    <source>
        <dbReference type="ARBA" id="ARBA00000590"/>
    </source>
</evidence>
<feature type="transmembrane region" description="Helical" evidence="15">
    <location>
        <begin position="409"/>
        <end position="428"/>
    </location>
</feature>
<dbReference type="AlphaFoldDB" id="A0A8J6KD89"/>
<comment type="subcellular location">
    <subcellularLocation>
        <location evidence="2">Cell membrane</location>
        <location evidence="2">Sarcolemma</location>
    </subcellularLocation>
    <subcellularLocation>
        <location evidence="3">Cell membrane</location>
        <topology evidence="3">Multi-pass membrane protein</topology>
    </subcellularLocation>
</comment>
<dbReference type="SUPFAM" id="SSF103473">
    <property type="entry name" value="MFS general substrate transporter"/>
    <property type="match status" value="1"/>
</dbReference>
<reference evidence="17" key="1">
    <citation type="thesis" date="2020" institute="ProQuest LLC" country="789 East Eisenhower Parkway, Ann Arbor, MI, USA">
        <title>Comparative Genomics and Chromosome Evolution.</title>
        <authorList>
            <person name="Mudd A.B."/>
        </authorList>
    </citation>
    <scope>NUCLEOTIDE SEQUENCE</scope>
    <source>
        <strain evidence="17">HN-11 Male</strain>
        <tissue evidence="17">Kidney and liver</tissue>
    </source>
</reference>
<comment type="similarity">
    <text evidence="4">Belongs to the major facilitator superfamily. Sugar transporter (TC 2.A.1.1) family. Glucose transporter subfamily.</text>
</comment>
<feature type="transmembrane region" description="Helical" evidence="15">
    <location>
        <begin position="66"/>
        <end position="89"/>
    </location>
</feature>
<accession>A0A8J6KD89</accession>